<dbReference type="PANTHER" id="PTHR21098">
    <property type="entry name" value="RIBOFLAVIN SYNTHASE ALPHA CHAIN"/>
    <property type="match status" value="1"/>
</dbReference>
<organism evidence="4">
    <name type="scientific">marine sediment metagenome</name>
    <dbReference type="NCBI Taxonomy" id="412755"/>
    <lineage>
        <taxon>unclassified sequences</taxon>
        <taxon>metagenomes</taxon>
        <taxon>ecological metagenomes</taxon>
    </lineage>
</organism>
<gene>
    <name evidence="4" type="ORF">S01H1_81664</name>
</gene>
<evidence type="ECO:0000256" key="2">
    <source>
        <dbReference type="ARBA" id="ARBA00022737"/>
    </source>
</evidence>
<sequence>MFTGIVEGTGEVKNIRKIGSEATFIIRVPAFFSDCHTGDSIAVDGVCLTITDVKGDLLTLDVSAETLSRSTLGALKQGEMVNLERALRLSDRLGGHLVSGHVDGAGIIERIERLQGS</sequence>
<keyword evidence="1" id="KW-0808">Transferase</keyword>
<dbReference type="Gene3D" id="2.40.30.20">
    <property type="match status" value="1"/>
</dbReference>
<evidence type="ECO:0000259" key="3">
    <source>
        <dbReference type="PROSITE" id="PS51177"/>
    </source>
</evidence>
<dbReference type="InterPro" id="IPR026017">
    <property type="entry name" value="Lumazine-bd_dom"/>
</dbReference>
<evidence type="ECO:0000313" key="4">
    <source>
        <dbReference type="EMBL" id="GAG44243.1"/>
    </source>
</evidence>
<dbReference type="SUPFAM" id="SSF63380">
    <property type="entry name" value="Riboflavin synthase domain-like"/>
    <property type="match status" value="1"/>
</dbReference>
<dbReference type="Pfam" id="PF00677">
    <property type="entry name" value="Lum_binding"/>
    <property type="match status" value="1"/>
</dbReference>
<proteinExistence type="predicted"/>
<accession>X0Y6A9</accession>
<dbReference type="AlphaFoldDB" id="X0Y6A9"/>
<reference evidence="4" key="1">
    <citation type="journal article" date="2014" name="Front. Microbiol.">
        <title>High frequency of phylogenetically diverse reductive dehalogenase-homologous genes in deep subseafloor sedimentary metagenomes.</title>
        <authorList>
            <person name="Kawai M."/>
            <person name="Futagami T."/>
            <person name="Toyoda A."/>
            <person name="Takaki Y."/>
            <person name="Nishi S."/>
            <person name="Hori S."/>
            <person name="Arai W."/>
            <person name="Tsubouchi T."/>
            <person name="Morono Y."/>
            <person name="Uchiyama I."/>
            <person name="Ito T."/>
            <person name="Fujiyama A."/>
            <person name="Inagaki F."/>
            <person name="Takami H."/>
        </authorList>
    </citation>
    <scope>NUCLEOTIDE SEQUENCE</scope>
    <source>
        <strain evidence="4">Expedition CK06-06</strain>
    </source>
</reference>
<dbReference type="CDD" id="cd00402">
    <property type="entry name" value="Riboflavin_synthase_like"/>
    <property type="match status" value="1"/>
</dbReference>
<dbReference type="GO" id="GO:0004746">
    <property type="term" value="F:riboflavin synthase activity"/>
    <property type="evidence" value="ECO:0007669"/>
    <property type="project" value="TreeGrafter"/>
</dbReference>
<dbReference type="PANTHER" id="PTHR21098:SF0">
    <property type="entry name" value="RIBOFLAVIN SYNTHASE"/>
    <property type="match status" value="1"/>
</dbReference>
<keyword evidence="2" id="KW-0677">Repeat</keyword>
<dbReference type="GO" id="GO:0009231">
    <property type="term" value="P:riboflavin biosynthetic process"/>
    <property type="evidence" value="ECO:0007669"/>
    <property type="project" value="TreeGrafter"/>
</dbReference>
<dbReference type="InterPro" id="IPR001783">
    <property type="entry name" value="Lumazine-bd"/>
</dbReference>
<protein>
    <recommendedName>
        <fullName evidence="3">Lumazine-binding domain-containing protein</fullName>
    </recommendedName>
</protein>
<dbReference type="EMBL" id="BARS01055288">
    <property type="protein sequence ID" value="GAG44243.1"/>
    <property type="molecule type" value="Genomic_DNA"/>
</dbReference>
<dbReference type="InterPro" id="IPR017938">
    <property type="entry name" value="Riboflavin_synthase-like_b-brl"/>
</dbReference>
<dbReference type="PROSITE" id="PS51177">
    <property type="entry name" value="LUMAZINE_BIND"/>
    <property type="match status" value="1"/>
</dbReference>
<comment type="caution">
    <text evidence="4">The sequence shown here is derived from an EMBL/GenBank/DDBJ whole genome shotgun (WGS) entry which is preliminary data.</text>
</comment>
<feature type="domain" description="Lumazine-binding" evidence="3">
    <location>
        <begin position="1"/>
        <end position="96"/>
    </location>
</feature>
<evidence type="ECO:0000256" key="1">
    <source>
        <dbReference type="ARBA" id="ARBA00022679"/>
    </source>
</evidence>
<dbReference type="InterPro" id="IPR023366">
    <property type="entry name" value="ATP_synth_asu-like_sf"/>
</dbReference>
<dbReference type="FunFam" id="2.40.30.20:FF:000003">
    <property type="entry name" value="Riboflavin synthase, alpha subunit"/>
    <property type="match status" value="1"/>
</dbReference>
<name>X0Y6A9_9ZZZZ</name>